<reference evidence="9" key="2">
    <citation type="submission" date="2015-01" db="EMBL/GenBank/DDBJ databases">
        <title>Evolutionary Origins and Diversification of the Mycorrhizal Mutualists.</title>
        <authorList>
            <consortium name="DOE Joint Genome Institute"/>
            <consortium name="Mycorrhizal Genomics Consortium"/>
            <person name="Kohler A."/>
            <person name="Kuo A."/>
            <person name="Nagy L.G."/>
            <person name="Floudas D."/>
            <person name="Copeland A."/>
            <person name="Barry K.W."/>
            <person name="Cichocki N."/>
            <person name="Veneault-Fourrey C."/>
            <person name="LaButti K."/>
            <person name="Lindquist E.A."/>
            <person name="Lipzen A."/>
            <person name="Lundell T."/>
            <person name="Morin E."/>
            <person name="Murat C."/>
            <person name="Riley R."/>
            <person name="Ohm R."/>
            <person name="Sun H."/>
            <person name="Tunlid A."/>
            <person name="Henrissat B."/>
            <person name="Grigoriev I.V."/>
            <person name="Hibbett D.S."/>
            <person name="Martin F."/>
        </authorList>
    </citation>
    <scope>NUCLEOTIDE SEQUENCE [LARGE SCALE GENOMIC DNA]</scope>
    <source>
        <strain evidence="9">Foug A</strain>
    </source>
</reference>
<dbReference type="OrthoDB" id="25571at2759"/>
<keyword evidence="5" id="KW-0539">Nucleus</keyword>
<evidence type="ECO:0000256" key="3">
    <source>
        <dbReference type="ARBA" id="ARBA00022705"/>
    </source>
</evidence>
<evidence type="ECO:0000256" key="2">
    <source>
        <dbReference type="ARBA" id="ARBA00007815"/>
    </source>
</evidence>
<dbReference type="InterPro" id="IPR014646">
    <property type="entry name" value="Rfa2/RPA32"/>
</dbReference>
<dbReference type="GO" id="GO:0003697">
    <property type="term" value="F:single-stranded DNA binding"/>
    <property type="evidence" value="ECO:0007669"/>
    <property type="project" value="TreeGrafter"/>
</dbReference>
<reference evidence="8 9" key="1">
    <citation type="submission" date="2014-04" db="EMBL/GenBank/DDBJ databases">
        <authorList>
            <consortium name="DOE Joint Genome Institute"/>
            <person name="Kuo A."/>
            <person name="Kohler A."/>
            <person name="Nagy L.G."/>
            <person name="Floudas D."/>
            <person name="Copeland A."/>
            <person name="Barry K.W."/>
            <person name="Cichocki N."/>
            <person name="Veneault-Fourrey C."/>
            <person name="LaButti K."/>
            <person name="Lindquist E.A."/>
            <person name="Lipzen A."/>
            <person name="Lundell T."/>
            <person name="Morin E."/>
            <person name="Murat C."/>
            <person name="Sun H."/>
            <person name="Tunlid A."/>
            <person name="Henrissat B."/>
            <person name="Grigoriev I.V."/>
            <person name="Hibbett D.S."/>
            <person name="Martin F."/>
            <person name="Nordberg H.P."/>
            <person name="Cantor M.N."/>
            <person name="Hua S.X."/>
        </authorList>
    </citation>
    <scope>NUCLEOTIDE SEQUENCE [LARGE SCALE GENOMIC DNA]</scope>
    <source>
        <strain evidence="8 9">Foug A</strain>
    </source>
</reference>
<dbReference type="Pfam" id="PF01336">
    <property type="entry name" value="tRNA_anti-codon"/>
    <property type="match status" value="1"/>
</dbReference>
<dbReference type="GO" id="GO:0000781">
    <property type="term" value="C:chromosome, telomeric region"/>
    <property type="evidence" value="ECO:0007669"/>
    <property type="project" value="TreeGrafter"/>
</dbReference>
<proteinExistence type="inferred from homology"/>
<dbReference type="STRING" id="1036808.A0A0C3A2F8"/>
<name>A0A0C3A2F8_9AGAM</name>
<accession>A0A0C3A2F8</accession>
<evidence type="ECO:0000259" key="7">
    <source>
        <dbReference type="Pfam" id="PF08784"/>
    </source>
</evidence>
<dbReference type="PANTHER" id="PTHR13989">
    <property type="entry name" value="REPLICATION PROTEIN A-RELATED"/>
    <property type="match status" value="1"/>
</dbReference>
<dbReference type="InParanoid" id="A0A0C3A2F8"/>
<dbReference type="AlphaFoldDB" id="A0A0C3A2F8"/>
<dbReference type="GO" id="GO:0035861">
    <property type="term" value="C:site of double-strand break"/>
    <property type="evidence" value="ECO:0007669"/>
    <property type="project" value="TreeGrafter"/>
</dbReference>
<dbReference type="PIRSF" id="PIRSF036949">
    <property type="entry name" value="RPA32"/>
    <property type="match status" value="1"/>
</dbReference>
<dbReference type="HOGENOM" id="CLU_051033_0_1_1"/>
<feature type="domain" description="OB" evidence="6">
    <location>
        <begin position="70"/>
        <end position="145"/>
    </location>
</feature>
<evidence type="ECO:0008006" key="10">
    <source>
        <dbReference type="Google" id="ProtNLM"/>
    </source>
</evidence>
<comment type="subcellular location">
    <subcellularLocation>
        <location evidence="1">Nucleus</location>
    </subcellularLocation>
</comment>
<dbReference type="InterPro" id="IPR036390">
    <property type="entry name" value="WH_DNA-bd_sf"/>
</dbReference>
<feature type="domain" description="Replication protein A C-terminal" evidence="7">
    <location>
        <begin position="173"/>
        <end position="263"/>
    </location>
</feature>
<dbReference type="GO" id="GO:0006260">
    <property type="term" value="P:DNA replication"/>
    <property type="evidence" value="ECO:0007669"/>
    <property type="project" value="UniProtKB-KW"/>
</dbReference>
<dbReference type="EMBL" id="KN822080">
    <property type="protein sequence ID" value="KIM58857.1"/>
    <property type="molecule type" value="Genomic_DNA"/>
</dbReference>
<dbReference type="CDD" id="cd04478">
    <property type="entry name" value="RPA2_DBD_D"/>
    <property type="match status" value="1"/>
</dbReference>
<organism evidence="8 9">
    <name type="scientific">Scleroderma citrinum Foug A</name>
    <dbReference type="NCBI Taxonomy" id="1036808"/>
    <lineage>
        <taxon>Eukaryota</taxon>
        <taxon>Fungi</taxon>
        <taxon>Dikarya</taxon>
        <taxon>Basidiomycota</taxon>
        <taxon>Agaricomycotina</taxon>
        <taxon>Agaricomycetes</taxon>
        <taxon>Agaricomycetidae</taxon>
        <taxon>Boletales</taxon>
        <taxon>Sclerodermatineae</taxon>
        <taxon>Sclerodermataceae</taxon>
        <taxon>Scleroderma</taxon>
    </lineage>
</organism>
<protein>
    <recommendedName>
        <fullName evidence="10">Replication protein A C-terminal domain-containing protein</fullName>
    </recommendedName>
</protein>
<dbReference type="GO" id="GO:0006289">
    <property type="term" value="P:nucleotide-excision repair"/>
    <property type="evidence" value="ECO:0007669"/>
    <property type="project" value="TreeGrafter"/>
</dbReference>
<dbReference type="InterPro" id="IPR004365">
    <property type="entry name" value="NA-bd_OB_tRNA"/>
</dbReference>
<dbReference type="GO" id="GO:0000724">
    <property type="term" value="P:double-strand break repair via homologous recombination"/>
    <property type="evidence" value="ECO:0007669"/>
    <property type="project" value="TreeGrafter"/>
</dbReference>
<dbReference type="Gene3D" id="1.10.10.10">
    <property type="entry name" value="Winged helix-like DNA-binding domain superfamily/Winged helix DNA-binding domain"/>
    <property type="match status" value="1"/>
</dbReference>
<dbReference type="PANTHER" id="PTHR13989:SF16">
    <property type="entry name" value="REPLICATION PROTEIN A2"/>
    <property type="match status" value="1"/>
</dbReference>
<sequence length="270" mass="28876">MSQFNDLYGGGGGGYIGGSPYGGTGSPGGFGRKSETSHSLRPLTIHQLLNATQAHPDADWMLDDTEIGQVTIVAYIASVQTQATNSQYILDDGSGRIEARCWIDSSVEDNSEKLGIVEGANVRVLGSLKMFGNKKYINATNIRPVKSAEEIYFHILEAMTVTLIWEKGPPPRPGQNLQEVVPKGSQPTTSAYAAQSQQVAQDQFAHLAPLHRGIVTFMKSQPPNDAGVHVSAIARAVGGDAVSISNALDTLLDEGLVYSTIDESHFHLAL</sequence>
<gene>
    <name evidence="8" type="ORF">SCLCIDRAFT_1218197</name>
</gene>
<dbReference type="SUPFAM" id="SSF50249">
    <property type="entry name" value="Nucleic acid-binding proteins"/>
    <property type="match status" value="1"/>
</dbReference>
<dbReference type="Proteomes" id="UP000053989">
    <property type="component" value="Unassembled WGS sequence"/>
</dbReference>
<dbReference type="Pfam" id="PF08784">
    <property type="entry name" value="RPA_C"/>
    <property type="match status" value="1"/>
</dbReference>
<dbReference type="GO" id="GO:0005662">
    <property type="term" value="C:DNA replication factor A complex"/>
    <property type="evidence" value="ECO:0007669"/>
    <property type="project" value="TreeGrafter"/>
</dbReference>
<evidence type="ECO:0000256" key="5">
    <source>
        <dbReference type="ARBA" id="ARBA00023242"/>
    </source>
</evidence>
<evidence type="ECO:0000259" key="6">
    <source>
        <dbReference type="Pfam" id="PF01336"/>
    </source>
</evidence>
<dbReference type="SUPFAM" id="SSF46785">
    <property type="entry name" value="Winged helix' DNA-binding domain"/>
    <property type="match status" value="1"/>
</dbReference>
<dbReference type="InterPro" id="IPR036388">
    <property type="entry name" value="WH-like_DNA-bd_sf"/>
</dbReference>
<evidence type="ECO:0000313" key="9">
    <source>
        <dbReference type="Proteomes" id="UP000053989"/>
    </source>
</evidence>
<dbReference type="InterPro" id="IPR014892">
    <property type="entry name" value="RPA_C"/>
</dbReference>
<dbReference type="Gene3D" id="2.40.50.140">
    <property type="entry name" value="Nucleic acid-binding proteins"/>
    <property type="match status" value="1"/>
</dbReference>
<keyword evidence="9" id="KW-1185">Reference proteome</keyword>
<keyword evidence="4" id="KW-0238">DNA-binding</keyword>
<dbReference type="InterPro" id="IPR012340">
    <property type="entry name" value="NA-bd_OB-fold"/>
</dbReference>
<keyword evidence="3" id="KW-0235">DNA replication</keyword>
<evidence type="ECO:0000313" key="8">
    <source>
        <dbReference type="EMBL" id="KIM58857.1"/>
    </source>
</evidence>
<dbReference type="FunCoup" id="A0A0C3A2F8">
    <property type="interactions" value="489"/>
</dbReference>
<dbReference type="InterPro" id="IPR040260">
    <property type="entry name" value="RFA2-like"/>
</dbReference>
<evidence type="ECO:0000256" key="1">
    <source>
        <dbReference type="ARBA" id="ARBA00004123"/>
    </source>
</evidence>
<evidence type="ECO:0000256" key="4">
    <source>
        <dbReference type="ARBA" id="ARBA00023125"/>
    </source>
</evidence>
<comment type="similarity">
    <text evidence="2">Belongs to the replication factor A protein 2 family.</text>
</comment>